<evidence type="ECO:0000256" key="1">
    <source>
        <dbReference type="ARBA" id="ARBA00005336"/>
    </source>
</evidence>
<dbReference type="GO" id="GO:0016787">
    <property type="term" value="F:hydrolase activity"/>
    <property type="evidence" value="ECO:0007669"/>
    <property type="project" value="UniProtKB-KW"/>
</dbReference>
<evidence type="ECO:0000313" key="5">
    <source>
        <dbReference type="EMBL" id="GAA4288076.1"/>
    </source>
</evidence>
<dbReference type="SUPFAM" id="SSF51445">
    <property type="entry name" value="(Trans)glycosidases"/>
    <property type="match status" value="1"/>
</dbReference>
<dbReference type="RefSeq" id="WP_345041530.1">
    <property type="nucleotide sequence ID" value="NZ_BAABBA010000011.1"/>
</dbReference>
<accession>A0ABP8EVZ8</accession>
<dbReference type="Pfam" id="PF00933">
    <property type="entry name" value="Glyco_hydro_3"/>
    <property type="match status" value="1"/>
</dbReference>
<dbReference type="InterPro" id="IPR017853">
    <property type="entry name" value="GH"/>
</dbReference>
<sequence length="766" mass="81588">MNARTRSRRRGLLAIAAAVPLTLSAAGVAVADSVTAPTAQAADVADLPWMDTSLTPEQRSDLLVDALTLEQKVQQLHGSSAPTPELLPECNGTNSSGGYGTFRNVTGIPELGIPTFRITNGPVGVGYGDCTPQEPATALPVALALAAGFDPDLAYQFGDLAGQESRTLGLHEFEAPGINLARIANGGRNFEYFGEDPYLSGVIAAAEVKGVQDNDVIAMAKHYVLNDQEKDRGNVSVEVDESVLHELYLLPFEMAVKDGDLGSIMCSYNKIDGVYSCENDYTLTTVLRDMWDFEGYVQSDFGATHSTAPSLNAGMDLEMQSGRYMTMANIEAALADGSLTMGTIDQALDRRYTQMFKYGIFDRPITRAPISPENGQVAREIGEQTSVLLKNEGDLLPLDPEVDTIALIGQSTYVDEAVAGGGGSSRVVPTYTVDALGGLENALAELDSDATVTKVTVAKDLSNLDAAVAAASEADVVVVMAGLVTAEGRDQLTADNEPILNLPDNQDALISAVAEANASTAVVLKDGDPVLLPWLDQVPSVLEAWNPGQEDGNVVANLLFGLANPSGKLPVTYPASVDETPTAGNEAAYPGLDLDGVRNSRGNLTVDVVRYEEGREMGYRWYDANDVEPQFAFGHGLSYTDFEISKLTVTPKVQDGTKAINVQFFVENTGDVAGAEVPQVYLGLPESANQPPKRLVGFDKVELEPGEKQHVTITIDPAASNHPLSVWDAEADTWTTPEGEFDVYVGNSSDNITLQETVTVRTPSGR</sequence>
<keyword evidence="2 5" id="KW-0378">Hydrolase</keyword>
<dbReference type="InterPro" id="IPR036881">
    <property type="entry name" value="Glyco_hydro_3_C_sf"/>
</dbReference>
<dbReference type="EMBL" id="BAABBA010000011">
    <property type="protein sequence ID" value="GAA4288076.1"/>
    <property type="molecule type" value="Genomic_DNA"/>
</dbReference>
<dbReference type="Gene3D" id="3.40.50.1700">
    <property type="entry name" value="Glycoside hydrolase family 3 C-terminal domain"/>
    <property type="match status" value="1"/>
</dbReference>
<keyword evidence="6" id="KW-1185">Reference proteome</keyword>
<proteinExistence type="inferred from homology"/>
<gene>
    <name evidence="5" type="ORF">GCM10022262_24360</name>
</gene>
<dbReference type="Gene3D" id="3.20.20.300">
    <property type="entry name" value="Glycoside hydrolase, family 3, N-terminal domain"/>
    <property type="match status" value="1"/>
</dbReference>
<organism evidence="5 6">
    <name type="scientific">Georgenia daeguensis</name>
    <dbReference type="NCBI Taxonomy" id="908355"/>
    <lineage>
        <taxon>Bacteria</taxon>
        <taxon>Bacillati</taxon>
        <taxon>Actinomycetota</taxon>
        <taxon>Actinomycetes</taxon>
        <taxon>Micrococcales</taxon>
        <taxon>Bogoriellaceae</taxon>
        <taxon>Georgenia</taxon>
    </lineage>
</organism>
<dbReference type="Gene3D" id="2.60.40.10">
    <property type="entry name" value="Immunoglobulins"/>
    <property type="match status" value="1"/>
</dbReference>
<dbReference type="InterPro" id="IPR013783">
    <property type="entry name" value="Ig-like_fold"/>
</dbReference>
<dbReference type="SUPFAM" id="SSF52279">
    <property type="entry name" value="Beta-D-glucan exohydrolase, C-terminal domain"/>
    <property type="match status" value="1"/>
</dbReference>
<dbReference type="InterPro" id="IPR006311">
    <property type="entry name" value="TAT_signal"/>
</dbReference>
<evidence type="ECO:0000256" key="3">
    <source>
        <dbReference type="SAM" id="SignalP"/>
    </source>
</evidence>
<feature type="chain" id="PRO_5045314441" evidence="3">
    <location>
        <begin position="32"/>
        <end position="766"/>
    </location>
</feature>
<dbReference type="SMART" id="SM01217">
    <property type="entry name" value="Fn3_like"/>
    <property type="match status" value="1"/>
</dbReference>
<evidence type="ECO:0000256" key="2">
    <source>
        <dbReference type="ARBA" id="ARBA00022801"/>
    </source>
</evidence>
<dbReference type="PROSITE" id="PS51318">
    <property type="entry name" value="TAT"/>
    <property type="match status" value="1"/>
</dbReference>
<reference evidence="6" key="1">
    <citation type="journal article" date="2019" name="Int. J. Syst. Evol. Microbiol.">
        <title>The Global Catalogue of Microorganisms (GCM) 10K type strain sequencing project: providing services to taxonomists for standard genome sequencing and annotation.</title>
        <authorList>
            <consortium name="The Broad Institute Genomics Platform"/>
            <consortium name="The Broad Institute Genome Sequencing Center for Infectious Disease"/>
            <person name="Wu L."/>
            <person name="Ma J."/>
        </authorList>
    </citation>
    <scope>NUCLEOTIDE SEQUENCE [LARGE SCALE GENOMIC DNA]</scope>
    <source>
        <strain evidence="6">JCM 17459</strain>
    </source>
</reference>
<dbReference type="InterPro" id="IPR001764">
    <property type="entry name" value="Glyco_hydro_3_N"/>
</dbReference>
<dbReference type="Pfam" id="PF01915">
    <property type="entry name" value="Glyco_hydro_3_C"/>
    <property type="match status" value="1"/>
</dbReference>
<comment type="similarity">
    <text evidence="1">Belongs to the glycosyl hydrolase 3 family.</text>
</comment>
<comment type="caution">
    <text evidence="5">The sequence shown here is derived from an EMBL/GenBank/DDBJ whole genome shotgun (WGS) entry which is preliminary data.</text>
</comment>
<feature type="domain" description="Fibronectin type III-like" evidence="4">
    <location>
        <begin position="676"/>
        <end position="749"/>
    </location>
</feature>
<dbReference type="PRINTS" id="PR00133">
    <property type="entry name" value="GLHYDRLASE3"/>
</dbReference>
<protein>
    <submittedName>
        <fullName evidence="5">Glycoside hydrolase family 3 C-terminal domain-containing protein</fullName>
    </submittedName>
</protein>
<dbReference type="InterPro" id="IPR002772">
    <property type="entry name" value="Glyco_hydro_3_C"/>
</dbReference>
<dbReference type="InterPro" id="IPR026891">
    <property type="entry name" value="Fn3-like"/>
</dbReference>
<dbReference type="PANTHER" id="PTHR42715:SF10">
    <property type="entry name" value="BETA-GLUCOSIDASE"/>
    <property type="match status" value="1"/>
</dbReference>
<keyword evidence="3" id="KW-0732">Signal</keyword>
<evidence type="ECO:0000313" key="6">
    <source>
        <dbReference type="Proteomes" id="UP001499841"/>
    </source>
</evidence>
<dbReference type="PANTHER" id="PTHR42715">
    <property type="entry name" value="BETA-GLUCOSIDASE"/>
    <property type="match status" value="1"/>
</dbReference>
<dbReference type="InterPro" id="IPR050288">
    <property type="entry name" value="Cellulose_deg_GH3"/>
</dbReference>
<dbReference type="Proteomes" id="UP001499841">
    <property type="component" value="Unassembled WGS sequence"/>
</dbReference>
<dbReference type="InterPro" id="IPR036962">
    <property type="entry name" value="Glyco_hydro_3_N_sf"/>
</dbReference>
<name>A0ABP8EVZ8_9MICO</name>
<evidence type="ECO:0000259" key="4">
    <source>
        <dbReference type="SMART" id="SM01217"/>
    </source>
</evidence>
<dbReference type="Pfam" id="PF14310">
    <property type="entry name" value="Fn3-like"/>
    <property type="match status" value="1"/>
</dbReference>
<feature type="signal peptide" evidence="3">
    <location>
        <begin position="1"/>
        <end position="31"/>
    </location>
</feature>